<gene>
    <name evidence="1" type="ORF">HII31_13247</name>
</gene>
<proteinExistence type="predicted"/>
<organism evidence="1 2">
    <name type="scientific">Pseudocercospora fuligena</name>
    <dbReference type="NCBI Taxonomy" id="685502"/>
    <lineage>
        <taxon>Eukaryota</taxon>
        <taxon>Fungi</taxon>
        <taxon>Dikarya</taxon>
        <taxon>Ascomycota</taxon>
        <taxon>Pezizomycotina</taxon>
        <taxon>Dothideomycetes</taxon>
        <taxon>Dothideomycetidae</taxon>
        <taxon>Mycosphaerellales</taxon>
        <taxon>Mycosphaerellaceae</taxon>
        <taxon>Pseudocercospora</taxon>
    </lineage>
</organism>
<evidence type="ECO:0000313" key="2">
    <source>
        <dbReference type="Proteomes" id="UP000660729"/>
    </source>
</evidence>
<dbReference type="OrthoDB" id="10667851at2759"/>
<accession>A0A8H6R530</accession>
<name>A0A8H6R530_9PEZI</name>
<evidence type="ECO:0000313" key="1">
    <source>
        <dbReference type="EMBL" id="KAF7185400.1"/>
    </source>
</evidence>
<dbReference type="AlphaFoldDB" id="A0A8H6R530"/>
<reference evidence="1" key="1">
    <citation type="submission" date="2020-04" db="EMBL/GenBank/DDBJ databases">
        <title>Draft genome resource of the tomato pathogen Pseudocercospora fuligena.</title>
        <authorList>
            <person name="Zaccaron A."/>
        </authorList>
    </citation>
    <scope>NUCLEOTIDE SEQUENCE</scope>
    <source>
        <strain evidence="1">PF001</strain>
    </source>
</reference>
<comment type="caution">
    <text evidence="1">The sequence shown here is derived from an EMBL/GenBank/DDBJ whole genome shotgun (WGS) entry which is preliminary data.</text>
</comment>
<dbReference type="Proteomes" id="UP000660729">
    <property type="component" value="Unassembled WGS sequence"/>
</dbReference>
<sequence length="171" mass="19414">MPLTNRWLNVARRKRCDATFVASMSLEKMFPMYFVSHSFGFDRELIDDVSKLRITLSGRLREEAEKHPHSPRCASAHRESWADVIDVELGRSAADPSLHRHMCLSSSAVVCQDHGSACSDMRPFLRCRVLSRVQYSSSELLGEATAFALKVHAALQARQQCDSGNLHWRIR</sequence>
<keyword evidence="2" id="KW-1185">Reference proteome</keyword>
<dbReference type="EMBL" id="JABCIY010000337">
    <property type="protein sequence ID" value="KAF7185400.1"/>
    <property type="molecule type" value="Genomic_DNA"/>
</dbReference>
<protein>
    <submittedName>
        <fullName evidence="1">Uncharacterized protein</fullName>
    </submittedName>
</protein>